<dbReference type="Proteomes" id="UP000677413">
    <property type="component" value="Unassembled WGS sequence"/>
</dbReference>
<dbReference type="SUPFAM" id="SSF55874">
    <property type="entry name" value="ATPase domain of HSP90 chaperone/DNA topoisomerase II/histidine kinase"/>
    <property type="match status" value="1"/>
</dbReference>
<gene>
    <name evidence="1" type="ORF">J8N05_32435</name>
</gene>
<dbReference type="EMBL" id="JAGPYQ010000001">
    <property type="protein sequence ID" value="MBQ0852879.1"/>
    <property type="molecule type" value="Genomic_DNA"/>
</dbReference>
<keyword evidence="1" id="KW-0547">Nucleotide-binding</keyword>
<dbReference type="InterPro" id="IPR050267">
    <property type="entry name" value="Anti-sigma-factor_SerPK"/>
</dbReference>
<evidence type="ECO:0000313" key="2">
    <source>
        <dbReference type="Proteomes" id="UP000677413"/>
    </source>
</evidence>
<accession>A0A940Y9A7</accession>
<organism evidence="1 2">
    <name type="scientific">Streptomyces liliiviolaceus</name>
    <dbReference type="NCBI Taxonomy" id="2823109"/>
    <lineage>
        <taxon>Bacteria</taxon>
        <taxon>Bacillati</taxon>
        <taxon>Actinomycetota</taxon>
        <taxon>Actinomycetes</taxon>
        <taxon>Kitasatosporales</taxon>
        <taxon>Streptomycetaceae</taxon>
        <taxon>Streptomyces</taxon>
    </lineage>
</organism>
<dbReference type="InterPro" id="IPR036890">
    <property type="entry name" value="HATPase_C_sf"/>
</dbReference>
<sequence>MEHVTAPALFLNMDAAGPASPFVERPQTCEREFPIGPNAVLRARLHARTRLTTMSWHGDQDEALLIVDVLMANAVKHVEPQHPSDEIRLGLSVDDDETLLISVTDPSPAFPNFEEARAAAGKGFALVQLLGGELSWFIPEDGTSKTVQALIRYRPTPGGTH</sequence>
<dbReference type="PANTHER" id="PTHR35526">
    <property type="entry name" value="ANTI-SIGMA-F FACTOR RSBW-RELATED"/>
    <property type="match status" value="1"/>
</dbReference>
<evidence type="ECO:0000313" key="1">
    <source>
        <dbReference type="EMBL" id="MBQ0852879.1"/>
    </source>
</evidence>
<dbReference type="GO" id="GO:0005524">
    <property type="term" value="F:ATP binding"/>
    <property type="evidence" value="ECO:0007669"/>
    <property type="project" value="UniProtKB-KW"/>
</dbReference>
<keyword evidence="1" id="KW-0067">ATP-binding</keyword>
<comment type="caution">
    <text evidence="1">The sequence shown here is derived from an EMBL/GenBank/DDBJ whole genome shotgun (WGS) entry which is preliminary data.</text>
</comment>
<dbReference type="AlphaFoldDB" id="A0A940Y9A7"/>
<proteinExistence type="predicted"/>
<dbReference type="CDD" id="cd16936">
    <property type="entry name" value="HATPase_RsbW-like"/>
    <property type="match status" value="1"/>
</dbReference>
<dbReference type="PANTHER" id="PTHR35526:SF3">
    <property type="entry name" value="ANTI-SIGMA-F FACTOR RSBW"/>
    <property type="match status" value="1"/>
</dbReference>
<dbReference type="RefSeq" id="WP_210889103.1">
    <property type="nucleotide sequence ID" value="NZ_JAGPYQ010000001.1"/>
</dbReference>
<protein>
    <submittedName>
        <fullName evidence="1">ATP-binding protein</fullName>
    </submittedName>
</protein>
<reference evidence="1 2" key="1">
    <citation type="submission" date="2021-04" db="EMBL/GenBank/DDBJ databases">
        <authorList>
            <person name="Tang X."/>
            <person name="Zhou X."/>
            <person name="Chen X."/>
            <person name="Cernava T."/>
            <person name="Zhang C."/>
        </authorList>
    </citation>
    <scope>NUCLEOTIDE SEQUENCE [LARGE SCALE GENOMIC DNA]</scope>
    <source>
        <strain evidence="1 2">BH-SS-21</strain>
    </source>
</reference>
<dbReference type="Gene3D" id="3.30.565.10">
    <property type="entry name" value="Histidine kinase-like ATPase, C-terminal domain"/>
    <property type="match status" value="1"/>
</dbReference>
<name>A0A940Y9A7_9ACTN</name>
<keyword evidence="2" id="KW-1185">Reference proteome</keyword>